<comment type="caution">
    <text evidence="3">The sequence shown here is derived from an EMBL/GenBank/DDBJ whole genome shotgun (WGS) entry which is preliminary data.</text>
</comment>
<feature type="region of interest" description="Disordered" evidence="2">
    <location>
        <begin position="1185"/>
        <end position="1245"/>
    </location>
</feature>
<feature type="compositionally biased region" description="Low complexity" evidence="2">
    <location>
        <begin position="1190"/>
        <end position="1245"/>
    </location>
</feature>
<proteinExistence type="predicted"/>
<feature type="region of interest" description="Disordered" evidence="2">
    <location>
        <begin position="1695"/>
        <end position="1742"/>
    </location>
</feature>
<name>A0AAN9BM67_9CAEN</name>
<feature type="compositionally biased region" description="Low complexity" evidence="2">
    <location>
        <begin position="96"/>
        <end position="129"/>
    </location>
</feature>
<feature type="region of interest" description="Disordered" evidence="2">
    <location>
        <begin position="1981"/>
        <end position="2009"/>
    </location>
</feature>
<accession>A0AAN9BM67</accession>
<evidence type="ECO:0000313" key="3">
    <source>
        <dbReference type="EMBL" id="KAK7108593.1"/>
    </source>
</evidence>
<keyword evidence="1" id="KW-0175">Coiled coil</keyword>
<sequence length="2294" mass="249433">MSSYTEKNVVLAPKVIFLVIAIICAAHGSTQFSHESAVAKSASYARSEKSGHASQKTHTRVSGHRENPPLPLDQRPPPEATEVENGGSEMNLAQPGSAHSRSGSSSSSHGQTGSWVHQSQRSSSSAAHSSSRHESESRSNMSSSEASHSSAEAAARSHRSQAGRKVMDNEASRRHTAARDSGSKGKPQSDGPMTSESRASMSDLDKVSAMAADTEQRAYFRELFSRRCKDCAVSGQTFRGHSRFEYTEGCNRYRCICSCDGSYNCPPRYTMDVCKAGEEGGSRATAQRTSPRRRRCERCQAFGQEFEGNAYFDAQDGCTKYRGCVCYCNGTWNCPSERAVDTCQPKTTTAAPAPSCRACNAKGKVVEGNSYFELEEPCKRYRYCRCLCDGSWTCPDQFVEDTCRSSAPEDEEIPGCKKCDAKGKEIMSNTYFEMTDGCVEFKNCVCRCNGSWSCPSQYAKNICNDQESGRGQAGRDTDVASSSIAECQSCFAHGSYFRGNTRFTTRSGCTLYDRCVCRCDSSWDCPARFATNVCEDDDPSNDVTTDTCSYCDADGRIIPSNSYFNMTEGCVQYDRCLCHCDGQWVCPERFSRNTCESEARREEPSAARVCNSCQVDSRVVRGNSYFEHVTGCYRYRDCLCKCDGNYECQEDRAENICAYNRTAAAAVASSSSSSSSSSQSSSAQSSSAQASSASSGASSTASRTSSSSSSSSPSACLRCFAYGQFYSPNTAFVRQEGCFEYTCDCHCNGSFTCPEERKRNTCGTGCRECELDGQFFEGNTYFKHRQGCIEYMCTCYCNGSYECPADRANNTCGTTDRANAAGRSTVTDVGNLGRNGCIRCVTKDGDSHSPDSDFTLSEGCIHYQCRCNCDGSWNCPGEAARNVCRQEVLGGCRSCVISETQIFRGDEDFQMREGCIHYMCRCNCDGSWNCPKEKARDVCLGEVPGGCRVCRVSENETYRGDTQFPLRQGCNHYTCNCHCNGSWECPGETSRDVCIGEVPGGCRVCKMDDGTNHRGESDFQLEKDCVRYQCRCNCNGSWSCPGEGAQRICNADGSPLTQYQPDQRASTQRPPPQRQPSSCRRCAVSDAEQFAPNQPFTLRRGCNEYQCRCECDGSWNCPGDRARNICGRRDDPRLRAETCQSCQVSTYSYPGRSTFLLTRGCAQYTCQCDCSGRWSCDHTNARNVCEDSDGSSSSGVTSGSSSGSRRTSARTFSSASSSAEITASQQQQQQQTRRRTSASATRGSSVSAANLGSYVAATRPAGPCTQCRVDGRDYSPDSDFVIEKKCKRFNCFCACNGRWRCPRDRTEELCRDDTAAAAASSASSRQRGAERRRTSTVYTQTGTEGQRSGRTMVRVIGADTAAASSQAQGSQAAGGVNVHGYYVAPRQQPHGFTDTRTRGTQAFGNNQRTAFVQRAQQAAYGQTSYQQGNGQSQQAYNLRQQLHQYSQGQSQNGNQGAFSAAAVASSNQDSRSAVVVVDGADNSSAQTGSTCTDCVVDEKTYRAGAKFNWRRGCIIYKCSCLCSGSYRCGLSIDPNCSEEDAKAGAGGIPTGPLASGSSAGQPGGSCGNCYVSGYVYPGNMSFSLRQGCNELSCRCGCDGHHQCSEPKPITGCTAMSTPLAGAVYPYGASPAVYPVGGGGYAVRPGRIVSSYQQTYYNAGGADCPTCVPAAGAGGGGGRGVLIPAMMAGTNRFTLHTQPQAPNAQPYYNNGQQPPKPEAPHSPQSPMMQGGQSVPQAQPAGTRGRTNVQMVAMQPVDVPDEVLADSMVDKTCATCFVNGMSHRGSFEFTKDCYQVTCYCDCSGWLRCSVQPAMTAECPAQYGPVSGQCRSCVVQSHEYPPNLHFALRVGCYGYDCSCGCDGLWMCPTQQPSNYCVRPATPLAGVGDDRYDVMAAERGGAGHSVPAEMKGSSHSGHTGGLKDSTFSRSADDSVLACRDCEVRGTTYPSRTRFFLRDGCQQNTCDCACDGSWSCPKNETVDVCREDRQSRENNDNANKDQQERDRRVQEERDRRLGLEREQLKRVLEEKERALAQKAAQQARLATAANDAECRSCQVDGKHYITEQDFQYRRGCHLFTCHCFCNGSFECPASKTRDMCRSTEYRRDGCRQCHIGNKTYPGSSAFAYREGCWEFNCQCGCNGQPDCPPARSRDLCNAGGSPPVVAGGAGGVASLREHGAQGDPQPASRCKPCLVDGQVIRSRTAFNEKRGCKEYLCHCACNGTWSCPPDRSVDVCDMDNLKEQSQQGGDAKQRKGCTVGRRTYFTHLFAYTEGCIQHMCVCYDDGTWLCPPGKELYIC</sequence>
<dbReference type="InterPro" id="IPR052109">
    <property type="entry name" value="SRRM_Domain-Containing"/>
</dbReference>
<feature type="compositionally biased region" description="Polar residues" evidence="2">
    <location>
        <begin position="1337"/>
        <end position="1348"/>
    </location>
</feature>
<feature type="coiled-coil region" evidence="1">
    <location>
        <begin position="2012"/>
        <end position="2039"/>
    </location>
</feature>
<dbReference type="PANTHER" id="PTHR34755:SF4">
    <property type="entry name" value="F-BOX DOMAIN-CONTAINING PROTEIN"/>
    <property type="match status" value="1"/>
</dbReference>
<feature type="compositionally biased region" description="Low complexity" evidence="2">
    <location>
        <begin position="138"/>
        <end position="154"/>
    </location>
</feature>
<dbReference type="EMBL" id="JBAMIC010000004">
    <property type="protein sequence ID" value="KAK7108593.1"/>
    <property type="molecule type" value="Genomic_DNA"/>
</dbReference>
<feature type="region of interest" description="Disordered" evidence="2">
    <location>
        <begin position="1316"/>
        <end position="1348"/>
    </location>
</feature>
<evidence type="ECO:0000313" key="4">
    <source>
        <dbReference type="Proteomes" id="UP001374579"/>
    </source>
</evidence>
<evidence type="ECO:0000256" key="1">
    <source>
        <dbReference type="SAM" id="Coils"/>
    </source>
</evidence>
<evidence type="ECO:0000256" key="2">
    <source>
        <dbReference type="SAM" id="MobiDB-lite"/>
    </source>
</evidence>
<dbReference type="Proteomes" id="UP001374579">
    <property type="component" value="Unassembled WGS sequence"/>
</dbReference>
<feature type="region of interest" description="Disordered" evidence="2">
    <location>
        <begin position="1899"/>
        <end position="1922"/>
    </location>
</feature>
<feature type="compositionally biased region" description="Polar residues" evidence="2">
    <location>
        <begin position="1721"/>
        <end position="1735"/>
    </location>
</feature>
<feature type="compositionally biased region" description="Pro residues" evidence="2">
    <location>
        <begin position="68"/>
        <end position="79"/>
    </location>
</feature>
<feature type="compositionally biased region" description="Polar residues" evidence="2">
    <location>
        <begin position="191"/>
        <end position="200"/>
    </location>
</feature>
<protein>
    <submittedName>
        <fullName evidence="3">Uncharacterized protein</fullName>
    </submittedName>
</protein>
<dbReference type="PANTHER" id="PTHR34755">
    <property type="entry name" value="SERINE/ARGININE REPETITIVE MATRIX PROTEIN 3-RELATED"/>
    <property type="match status" value="1"/>
</dbReference>
<reference evidence="3 4" key="1">
    <citation type="submission" date="2024-02" db="EMBL/GenBank/DDBJ databases">
        <title>Chromosome-scale genome assembly of the rough periwinkle Littorina saxatilis.</title>
        <authorList>
            <person name="De Jode A."/>
            <person name="Faria R."/>
            <person name="Formenti G."/>
            <person name="Sims Y."/>
            <person name="Smith T.P."/>
            <person name="Tracey A."/>
            <person name="Wood J.M.D."/>
            <person name="Zagrodzka Z.B."/>
            <person name="Johannesson K."/>
            <person name="Butlin R.K."/>
            <person name="Leder E.H."/>
        </authorList>
    </citation>
    <scope>NUCLEOTIDE SEQUENCE [LARGE SCALE GENOMIC DNA]</scope>
    <source>
        <strain evidence="3">Snail1</strain>
        <tissue evidence="3">Muscle</tissue>
    </source>
</reference>
<organism evidence="3 4">
    <name type="scientific">Littorina saxatilis</name>
    <dbReference type="NCBI Taxonomy" id="31220"/>
    <lineage>
        <taxon>Eukaryota</taxon>
        <taxon>Metazoa</taxon>
        <taxon>Spiralia</taxon>
        <taxon>Lophotrochozoa</taxon>
        <taxon>Mollusca</taxon>
        <taxon>Gastropoda</taxon>
        <taxon>Caenogastropoda</taxon>
        <taxon>Littorinimorpha</taxon>
        <taxon>Littorinoidea</taxon>
        <taxon>Littorinidae</taxon>
        <taxon>Littorina</taxon>
    </lineage>
</organism>
<feature type="compositionally biased region" description="Basic and acidic residues" evidence="2">
    <location>
        <begin position="165"/>
        <end position="183"/>
    </location>
</feature>
<feature type="compositionally biased region" description="Low complexity" evidence="2">
    <location>
        <begin position="1316"/>
        <end position="1326"/>
    </location>
</feature>
<gene>
    <name evidence="3" type="ORF">V1264_016302</name>
</gene>
<feature type="compositionally biased region" description="Polar residues" evidence="2">
    <location>
        <begin position="1695"/>
        <end position="1712"/>
    </location>
</feature>
<feature type="region of interest" description="Disordered" evidence="2">
    <location>
        <begin position="689"/>
        <end position="713"/>
    </location>
</feature>
<feature type="region of interest" description="Disordered" evidence="2">
    <location>
        <begin position="43"/>
        <end position="203"/>
    </location>
</feature>
<keyword evidence="4" id="KW-1185">Reference proteome</keyword>